<dbReference type="EMBL" id="CP060790">
    <property type="protein sequence ID" value="QNP59529.1"/>
    <property type="molecule type" value="Genomic_DNA"/>
</dbReference>
<evidence type="ECO:0008006" key="4">
    <source>
        <dbReference type="Google" id="ProtNLM"/>
    </source>
</evidence>
<sequence>MKNQPTTLWLCTAAASAAMALVACGGGGGGNEPSTPPASGPSTQELVQKYVQANEALLAQRMLDSGAERYSLLDTCYLGNGSTKAMLVSNWNATQAQNSAYLVGRKMANVQVLAERKTTNADGSARHEVDIGYDEQYTDGTAVLGQVETLVAGSTSGACATPQTGEALRVLGNRRVVNVGLVSRNRLQVFRKLTDGQPAATEYQLRREVLFNLTDPSKTTTYAVISWASGRAGAAPHSLKLLSPRIARDAAEMQGVSGNANWTDGDRFRNCRSNADNSEANAATADCTKLGFGTDAWGSSVTRFDVEGFAAGDTRFANWGLDKAGAEVTFAIHADDGWKTVNGQQGKTPIATYTLKVKNAAYPLAQFSPQAYPQFLTISPTEAEIVAAFKTGGGTAQVELQAATPPAGGLPMARSSLYSFRQGAKAASATGPATVRTASMPGTVGADGKTASIPFGGKPDGAAATSYAEFGLTYTDRNGREMHYTLQYQ</sequence>
<name>A0A7H0HG63_9BURK</name>
<gene>
    <name evidence="2" type="ORF">H9L24_00370</name>
</gene>
<organism evidence="2 3">
    <name type="scientific">Paenacidovorax monticola</name>
    <dbReference type="NCBI Taxonomy" id="1926868"/>
    <lineage>
        <taxon>Bacteria</taxon>
        <taxon>Pseudomonadati</taxon>
        <taxon>Pseudomonadota</taxon>
        <taxon>Betaproteobacteria</taxon>
        <taxon>Burkholderiales</taxon>
        <taxon>Comamonadaceae</taxon>
        <taxon>Paenacidovorax</taxon>
    </lineage>
</organism>
<dbReference type="RefSeq" id="WP_187736512.1">
    <property type="nucleotide sequence ID" value="NZ_CP060790.1"/>
</dbReference>
<evidence type="ECO:0000256" key="1">
    <source>
        <dbReference type="SAM" id="SignalP"/>
    </source>
</evidence>
<dbReference type="AlphaFoldDB" id="A0A7H0HG63"/>
<accession>A0A7H0HG63</accession>
<evidence type="ECO:0000313" key="3">
    <source>
        <dbReference type="Proteomes" id="UP000516057"/>
    </source>
</evidence>
<protein>
    <recommendedName>
        <fullName evidence="4">Lipoprotein</fullName>
    </recommendedName>
</protein>
<reference evidence="2 3" key="1">
    <citation type="submission" date="2020-08" db="EMBL/GenBank/DDBJ databases">
        <title>Genome sequence of Acidovorax monticola KACC 19171T.</title>
        <authorList>
            <person name="Hyun D.-W."/>
            <person name="Bae J.-W."/>
        </authorList>
    </citation>
    <scope>NUCLEOTIDE SEQUENCE [LARGE SCALE GENOMIC DNA]</scope>
    <source>
        <strain evidence="2 3">KACC 19171</strain>
    </source>
</reference>
<feature type="signal peptide" evidence="1">
    <location>
        <begin position="1"/>
        <end position="25"/>
    </location>
</feature>
<dbReference type="PROSITE" id="PS51257">
    <property type="entry name" value="PROKAR_LIPOPROTEIN"/>
    <property type="match status" value="1"/>
</dbReference>
<keyword evidence="1" id="KW-0732">Signal</keyword>
<keyword evidence="3" id="KW-1185">Reference proteome</keyword>
<dbReference type="Proteomes" id="UP000516057">
    <property type="component" value="Chromosome"/>
</dbReference>
<proteinExistence type="predicted"/>
<evidence type="ECO:0000313" key="2">
    <source>
        <dbReference type="EMBL" id="QNP59529.1"/>
    </source>
</evidence>
<dbReference type="KEGG" id="amon:H9L24_00370"/>
<feature type="chain" id="PRO_5028814169" description="Lipoprotein" evidence="1">
    <location>
        <begin position="26"/>
        <end position="489"/>
    </location>
</feature>